<sequence length="159" mass="17963">MRGISVFGSFPYSFSMVVATAVLFLIFKFKKEALFICLTGCSWLVSSSIKIIVDRPRPTEDLVRIVEEANRKSFPSGHVLFYVVFFGFLTLLMYHLKSIPKTLRAVIGIASLFLIFSVPVSRIYLGAHWFTDVLGGFLLGIACLLTLSFYYLKKPDQET</sequence>
<reference evidence="4" key="1">
    <citation type="journal article" date="2019" name="Int. J. Syst. Evol. Microbiol.">
        <title>The Global Catalogue of Microorganisms (GCM) 10K type strain sequencing project: providing services to taxonomists for standard genome sequencing and annotation.</title>
        <authorList>
            <consortium name="The Broad Institute Genomics Platform"/>
            <consortium name="The Broad Institute Genome Sequencing Center for Infectious Disease"/>
            <person name="Wu L."/>
            <person name="Ma J."/>
        </authorList>
    </citation>
    <scope>NUCLEOTIDE SEQUENCE [LARGE SCALE GENOMIC DNA]</scope>
    <source>
        <strain evidence="4">KCTC 42217</strain>
    </source>
</reference>
<dbReference type="EMBL" id="JBHUHZ010000001">
    <property type="protein sequence ID" value="MFD2161981.1"/>
    <property type="molecule type" value="Genomic_DNA"/>
</dbReference>
<keyword evidence="4" id="KW-1185">Reference proteome</keyword>
<dbReference type="CDD" id="cd03392">
    <property type="entry name" value="PAP2_like_2"/>
    <property type="match status" value="1"/>
</dbReference>
<dbReference type="Proteomes" id="UP001597387">
    <property type="component" value="Unassembled WGS sequence"/>
</dbReference>
<dbReference type="PANTHER" id="PTHR14969">
    <property type="entry name" value="SPHINGOSINE-1-PHOSPHATE PHOSPHOHYDROLASE"/>
    <property type="match status" value="1"/>
</dbReference>
<dbReference type="RefSeq" id="WP_379125475.1">
    <property type="nucleotide sequence ID" value="NZ_JBHUHZ010000001.1"/>
</dbReference>
<keyword evidence="1" id="KW-0472">Membrane</keyword>
<name>A0ABW4ZIW8_9SPHI</name>
<dbReference type="Pfam" id="PF01569">
    <property type="entry name" value="PAP2"/>
    <property type="match status" value="1"/>
</dbReference>
<keyword evidence="1" id="KW-0812">Transmembrane</keyword>
<comment type="caution">
    <text evidence="3">The sequence shown here is derived from an EMBL/GenBank/DDBJ whole genome shotgun (WGS) entry which is preliminary data.</text>
</comment>
<organism evidence="3 4">
    <name type="scientific">Paradesertivirga mongoliensis</name>
    <dbReference type="NCBI Taxonomy" id="2100740"/>
    <lineage>
        <taxon>Bacteria</taxon>
        <taxon>Pseudomonadati</taxon>
        <taxon>Bacteroidota</taxon>
        <taxon>Sphingobacteriia</taxon>
        <taxon>Sphingobacteriales</taxon>
        <taxon>Sphingobacteriaceae</taxon>
        <taxon>Paradesertivirga</taxon>
    </lineage>
</organism>
<dbReference type="InterPro" id="IPR036938">
    <property type="entry name" value="PAP2/HPO_sf"/>
</dbReference>
<keyword evidence="1" id="KW-1133">Transmembrane helix</keyword>
<dbReference type="SMART" id="SM00014">
    <property type="entry name" value="acidPPc"/>
    <property type="match status" value="1"/>
</dbReference>
<gene>
    <name evidence="3" type="ORF">ACFSJU_06220</name>
</gene>
<evidence type="ECO:0000313" key="3">
    <source>
        <dbReference type="EMBL" id="MFD2161981.1"/>
    </source>
</evidence>
<feature type="transmembrane region" description="Helical" evidence="1">
    <location>
        <begin position="73"/>
        <end position="94"/>
    </location>
</feature>
<feature type="transmembrane region" description="Helical" evidence="1">
    <location>
        <begin position="133"/>
        <end position="152"/>
    </location>
</feature>
<feature type="transmembrane region" description="Helical" evidence="1">
    <location>
        <begin position="106"/>
        <end position="127"/>
    </location>
</feature>
<dbReference type="InterPro" id="IPR000326">
    <property type="entry name" value="PAP2/HPO"/>
</dbReference>
<feature type="domain" description="Phosphatidic acid phosphatase type 2/haloperoxidase" evidence="2">
    <location>
        <begin position="30"/>
        <end position="148"/>
    </location>
</feature>
<accession>A0ABW4ZIW8</accession>
<feature type="transmembrane region" description="Helical" evidence="1">
    <location>
        <begin position="6"/>
        <end position="26"/>
    </location>
</feature>
<dbReference type="SUPFAM" id="SSF48317">
    <property type="entry name" value="Acid phosphatase/Vanadium-dependent haloperoxidase"/>
    <property type="match status" value="1"/>
</dbReference>
<proteinExistence type="predicted"/>
<feature type="transmembrane region" description="Helical" evidence="1">
    <location>
        <begin position="33"/>
        <end position="53"/>
    </location>
</feature>
<dbReference type="Gene3D" id="1.20.144.10">
    <property type="entry name" value="Phosphatidic acid phosphatase type 2/haloperoxidase"/>
    <property type="match status" value="1"/>
</dbReference>
<dbReference type="PANTHER" id="PTHR14969:SF13">
    <property type="entry name" value="AT30094P"/>
    <property type="match status" value="1"/>
</dbReference>
<evidence type="ECO:0000256" key="1">
    <source>
        <dbReference type="SAM" id="Phobius"/>
    </source>
</evidence>
<evidence type="ECO:0000313" key="4">
    <source>
        <dbReference type="Proteomes" id="UP001597387"/>
    </source>
</evidence>
<evidence type="ECO:0000259" key="2">
    <source>
        <dbReference type="SMART" id="SM00014"/>
    </source>
</evidence>
<protein>
    <submittedName>
        <fullName evidence="3">Phosphatase PAP2 family protein</fullName>
    </submittedName>
</protein>